<dbReference type="EMBL" id="MDYQ01000009">
    <property type="protein sequence ID" value="PRP88604.1"/>
    <property type="molecule type" value="Genomic_DNA"/>
</dbReference>
<evidence type="ECO:0000313" key="3">
    <source>
        <dbReference type="EMBL" id="PRP88604.1"/>
    </source>
</evidence>
<dbReference type="Proteomes" id="UP000241769">
    <property type="component" value="Unassembled WGS sequence"/>
</dbReference>
<dbReference type="InterPro" id="IPR056851">
    <property type="entry name" value="Ig_SibA-E"/>
</dbReference>
<dbReference type="Pfam" id="PF24619">
    <property type="entry name" value="Ig_SibA"/>
    <property type="match status" value="1"/>
</dbReference>
<keyword evidence="1" id="KW-1015">Disulfide bond</keyword>
<accession>A0A2P6NXB9</accession>
<feature type="domain" description="EGF-like" evidence="2">
    <location>
        <begin position="472"/>
        <end position="509"/>
    </location>
</feature>
<protein>
    <recommendedName>
        <fullName evidence="2">EGF-like domain-containing protein</fullName>
    </recommendedName>
</protein>
<reference evidence="3 4" key="1">
    <citation type="journal article" date="2018" name="Genome Biol. Evol.">
        <title>Multiple Roots of Fruiting Body Formation in Amoebozoa.</title>
        <authorList>
            <person name="Hillmann F."/>
            <person name="Forbes G."/>
            <person name="Novohradska S."/>
            <person name="Ferling I."/>
            <person name="Riege K."/>
            <person name="Groth M."/>
            <person name="Westermann M."/>
            <person name="Marz M."/>
            <person name="Spaller T."/>
            <person name="Winckler T."/>
            <person name="Schaap P."/>
            <person name="Glockner G."/>
        </authorList>
    </citation>
    <scope>NUCLEOTIDE SEQUENCE [LARGE SCALE GENOMIC DNA]</scope>
    <source>
        <strain evidence="3 4">Jena</strain>
    </source>
</reference>
<dbReference type="OrthoDB" id="286301at2759"/>
<dbReference type="InParanoid" id="A0A2P6NXB9"/>
<evidence type="ECO:0000313" key="4">
    <source>
        <dbReference type="Proteomes" id="UP000241769"/>
    </source>
</evidence>
<comment type="caution">
    <text evidence="1">Lacks conserved residue(s) required for the propagation of feature annotation.</text>
</comment>
<gene>
    <name evidence="3" type="ORF">PROFUN_03015</name>
</gene>
<dbReference type="PROSITE" id="PS00022">
    <property type="entry name" value="EGF_1"/>
    <property type="match status" value="1"/>
</dbReference>
<dbReference type="PROSITE" id="PS50026">
    <property type="entry name" value="EGF_3"/>
    <property type="match status" value="1"/>
</dbReference>
<dbReference type="PROSITE" id="PS01186">
    <property type="entry name" value="EGF_2"/>
    <property type="match status" value="1"/>
</dbReference>
<comment type="caution">
    <text evidence="3">The sequence shown here is derived from an EMBL/GenBank/DDBJ whole genome shotgun (WGS) entry which is preliminary data.</text>
</comment>
<keyword evidence="1" id="KW-0245">EGF-like domain</keyword>
<evidence type="ECO:0000256" key="1">
    <source>
        <dbReference type="PROSITE-ProRule" id="PRU00076"/>
    </source>
</evidence>
<keyword evidence="4" id="KW-1185">Reference proteome</keyword>
<evidence type="ECO:0000259" key="2">
    <source>
        <dbReference type="PROSITE" id="PS50026"/>
    </source>
</evidence>
<proteinExistence type="predicted"/>
<feature type="disulfide bond" evidence="1">
    <location>
        <begin position="499"/>
        <end position="508"/>
    </location>
</feature>
<dbReference type="InterPro" id="IPR036465">
    <property type="entry name" value="vWFA_dom_sf"/>
</dbReference>
<dbReference type="STRING" id="1890364.A0A2P6NXB9"/>
<dbReference type="SUPFAM" id="SSF53300">
    <property type="entry name" value="vWA-like"/>
    <property type="match status" value="1"/>
</dbReference>
<name>A0A2P6NXB9_9EUKA</name>
<organism evidence="3 4">
    <name type="scientific">Planoprotostelium fungivorum</name>
    <dbReference type="NCBI Taxonomy" id="1890364"/>
    <lineage>
        <taxon>Eukaryota</taxon>
        <taxon>Amoebozoa</taxon>
        <taxon>Evosea</taxon>
        <taxon>Variosea</taxon>
        <taxon>Cavosteliida</taxon>
        <taxon>Cavosteliaceae</taxon>
        <taxon>Planoprotostelium</taxon>
    </lineage>
</organism>
<sequence length="2953" mass="310786">MSKRRSVANGATGTHFRYGLITWALQSPDTDPNTFTFTINFVWRRTFFSQSDGSNTCSGAGATIDLYAASNLNYFLVVGTTTKGKTAYLDVRSQKVTSLDLNQDWCAATWTGSSVTTVTTRTVYHTQQARLNELQNNGGEYWYLQSTVVQYPSITKGMITNSPTSSGLPIVSARNGLINTWTVPSGNQNTTTKAWTDQGGNPITFRMSTLSEELGNSQSSNAVLCPNLSINSTTGTVTFNTIGFTGSRIYQTQHMISNGAGAIPIDYIISTSDPTGVCTCNNNKVCTTDSQCSPNGCGCSFSNPIVVTADSAEQTSPYTPPAYSGTTVQPMSFIFVADDTVLTSAVSIQWSGLPVGASLSSPASCSDGTCPCTNNLCNNPQYTRFTWQNPVSGTYSICFGVTQYATSPATNLANGQYCVTLSVSTQCNNGTVLTSNSVCNNPSTFTPSQCCSCSNAGFDPASRCTSCRANFYGPNCTPCPTCNNGTCSDGLQGDGTCTCNNGWQGVVCSVPKIIPCDPNAVSYIQNQVVSTGSITPVYANLYMAVNAQSQGSASINFTINAPASPSLDLVILQDTSAKGDITPLQTNSLCTQFMSNLISNFPKASAGLASVNNWGNSYRRMGILTSSSDTFCSYASQLSNNGTGTLSQTAVYEAITSIVKDNYGWASNSYKVIAVITAYPPTGTAWSTALASLATLGINVLFYAQTSSTYSTYSNLVASNGFGSALNGGSGTSGNLYYSQIPTEIKNNLVQQTKAYTVNDVGFFSGSSNGNTKGLGTSGWSQVNFVFPSTYTKGQVLNLPLPTVSVMGWGTATVQIVLNRAPVSQNAYFTPTQDSPFSFDLTGSDADNNVMVVKWVTLPNNASLISAATGKYISQNVYYNFSTIYQNTPFYRGPSMGQFQLWDGCDPSAIYNATFAIQPTYYNPYTTNYAGSVRQGASLTIDFTPLIGSIDPTVTKSSLTVVIATVPAQGQLLDSNNNVLRAGSQVTGNIAQVTYSAAIVNNNYFYGPYNFTFYCYDAHKTSNTSLASIRVDFVNHAPVLTASPVTVAIGASTSFSVTVNDVDNPDYSIFNSTYTNTSSHFTSFTYANGAAQTSVPNSAATFYLNNTQTGGSVTYTAVTDDYVTGSLGVLTVTARDSYGGVSTPVTVPITAAANRAPTLTSWSNTVTMTTADVSKTITVTGGDPDGYQGAKLVFLITGYPSNGKINTQSGSLVPSALPSGGWPFSISERTNNSVARTSTYSYVYTPNDYFYGTDTLQFGVQDVLGLTTVATVTVSVPFKNHPPQINGPSSAQGAIGSTANFTFTVLDKDVPDNVTVLLSTYQLTSVTQAYIGVSGSNTLTPFTSTSGVLVLQGPPSATYVVVLQLDDSATGSLGAITLAALDKYNQLALTNLTVSISGGKNNNPYFVNPTSFVSLKGSDVTVPLNGSDVDGHQGASLTITFLRLPSNGQVYLGGSQITSTTTANAASSSVRDPTPSVSSFSFRYVPNAYTFGNDSVSVYLTDPLNGVSTTLVVTISVPFVNHAPTLSAPANIGCAIGQNCTLSLTLSDPDTIDTLTLVQSGDTITAASVSATFFYYGSNSARTLQKENANLPRTTTVYVILQITATASGNIGSLSFYARDLSNANSTVVNTAVTVSKNQPPFMLSQNPANPITLLQNATQTITLVGRDNDSGQGNTLSISFSVLPVNGTLTLNGAAVSAGQTFPSTSAFATDTVQNTTTFQVVYTPKAYHYGNDSFSLSFTDIGGASSPFYPIEESVTFVNTPPTLTTRTSTVVCSIGAKCPITFYVSDPDTPESESVVFADPTTLNAFVTDVSTIYNGVTSSTTATVGTAARSGMSATSTVQVVLTVGDNAVGSLGKLTLYAQDSHGGASSSVTVDITAGVDTPPFVVYAPATVTVVADGIVYVNLTASDVDGNQGANLTFTLLNAPNHGQITTGRTNSSVVSSTTFASTENTVSSAVISGQTLGTSTYGFYYSPTQYYSGSDSLTFYFTDALGGSTATQTIQLNVTFVNHPPLLFTSASQVICSIGGLCTLTFSAVDYDPRDSLSAVLNTFSLVQVTGVTAAYTITVNNITATALGLAVPAKILTPMAITSQFTVTIGFTSNIIGNLGTISLTAMDSYNANSSVVTVSLQAAASTAPYLTNVSTPALSKRASDTSSYVLHVLEDGSVTFTLTGSDDDGNQGGNLTLVVTSTVSNGALTAGGNNVASGNSLPLTINSASFKSTPPTSSYGFTYTPTKLYFGRDTFSFVWVDSVGTRSVVYSLDIAITHVNHPPTGNNFVVSGMSGFNTSLANRFSAADVDGDKLQLNVSRLPSKGTVHTADGTLVSVGQLIDQADWNGIYYNCLVQEYGNDTITFSFFDGSASSPIYQGELQIALSDRAPVTANVTVQLNMNTIVNFTLNATNLNDGQVNVLTLHISETAQGSICLESQLVHCLTAGSIYRGENTVLFYNPPVGEYSPEGVALDTVTYYATNPAGSVSNVAQVNFQVAYTNEPPVPNIPTLLTVYEASYTQFVLDASDDHTPSNQLRYYLKSGPSNGVLQLAAGEAGELPTNFTAGDATTYPASLNGESKIVSFYPFGFDYGDNYAHFVITVLDLDNAATDVNITVNVVHVNQAPVLVYDSLTFSGLENATIIISFNGTDIDSPASSLVGTVTKLPQRGSLYTCIYNAETDNCTAGELLVYKDNTAATVPHYNIVNNVTMFKAVFVPVPSTSQLVYAVPSFNIYDDVRAVSNTFTPKIRVIAVNQPPTLGYRPEYATLTDAVLPLPNVTVADPDAGNIAIYLKINVTSGVINITSEAAHRLTRNSACNFTTTTIECTASQSTLRAYLLSLSFTPTDAGNHTVQLYVNDLGAGADTDRKDISHLSASGSFSIIVTAPTVPAPARKDLTWVVGVGSAAGAISAAAAVALVAKLIKKPDDEIFNSMLDFDSAGVVDNPLYIQQETDKVNPLYEED</sequence>
<dbReference type="InterPro" id="IPR000742">
    <property type="entry name" value="EGF"/>
</dbReference>